<dbReference type="InterPro" id="IPR050879">
    <property type="entry name" value="Acyltransferase_3"/>
</dbReference>
<dbReference type="Pfam" id="PF01757">
    <property type="entry name" value="Acyl_transf_3"/>
    <property type="match status" value="1"/>
</dbReference>
<dbReference type="OrthoDB" id="5819582at2759"/>
<comment type="caution">
    <text evidence="3">The sequence shown here is derived from an EMBL/GenBank/DDBJ whole genome shotgun (WGS) entry which is preliminary data.</text>
</comment>
<proteinExistence type="predicted"/>
<keyword evidence="1" id="KW-0472">Membrane</keyword>
<dbReference type="AlphaFoldDB" id="A0A9W8Z1H1"/>
<organism evidence="3 4">
    <name type="scientific">Gnomoniopsis smithogilvyi</name>
    <dbReference type="NCBI Taxonomy" id="1191159"/>
    <lineage>
        <taxon>Eukaryota</taxon>
        <taxon>Fungi</taxon>
        <taxon>Dikarya</taxon>
        <taxon>Ascomycota</taxon>
        <taxon>Pezizomycotina</taxon>
        <taxon>Sordariomycetes</taxon>
        <taxon>Sordariomycetidae</taxon>
        <taxon>Diaporthales</taxon>
        <taxon>Gnomoniaceae</taxon>
        <taxon>Gnomoniopsis</taxon>
    </lineage>
</organism>
<dbReference type="Proteomes" id="UP001140453">
    <property type="component" value="Unassembled WGS sequence"/>
</dbReference>
<accession>A0A9W8Z1H1</accession>
<dbReference type="InterPro" id="IPR002656">
    <property type="entry name" value="Acyl_transf_3_dom"/>
</dbReference>
<evidence type="ECO:0000259" key="2">
    <source>
        <dbReference type="Pfam" id="PF01757"/>
    </source>
</evidence>
<reference evidence="3" key="1">
    <citation type="submission" date="2022-10" db="EMBL/GenBank/DDBJ databases">
        <title>Tapping the CABI collections for fungal endophytes: first genome assemblies for Collariella, Neodidymelliopsis, Ascochyta clinopodiicola, Didymella pomorum, Didymosphaeria variabile, Neocosmospora piperis and Neocucurbitaria cava.</title>
        <authorList>
            <person name="Hill R."/>
        </authorList>
    </citation>
    <scope>NUCLEOTIDE SEQUENCE</scope>
    <source>
        <strain evidence="3">IMI 355082</strain>
    </source>
</reference>
<feature type="transmembrane region" description="Helical" evidence="1">
    <location>
        <begin position="295"/>
        <end position="315"/>
    </location>
</feature>
<evidence type="ECO:0000256" key="1">
    <source>
        <dbReference type="SAM" id="Phobius"/>
    </source>
</evidence>
<feature type="domain" description="Acyltransferase 3" evidence="2">
    <location>
        <begin position="5"/>
        <end position="389"/>
    </location>
</feature>
<feature type="transmembrane region" description="Helical" evidence="1">
    <location>
        <begin position="104"/>
        <end position="124"/>
    </location>
</feature>
<feature type="transmembrane region" description="Helical" evidence="1">
    <location>
        <begin position="182"/>
        <end position="200"/>
    </location>
</feature>
<dbReference type="GO" id="GO:0016747">
    <property type="term" value="F:acyltransferase activity, transferring groups other than amino-acyl groups"/>
    <property type="evidence" value="ECO:0007669"/>
    <property type="project" value="InterPro"/>
</dbReference>
<dbReference type="EMBL" id="JAPEVB010000002">
    <property type="protein sequence ID" value="KAJ4394762.1"/>
    <property type="molecule type" value="Genomic_DNA"/>
</dbReference>
<dbReference type="PANTHER" id="PTHR23028:SF134">
    <property type="entry name" value="PUTATIVE (AFU_ORTHOLOGUE AFUA_4G08520)-RELATED"/>
    <property type="match status" value="1"/>
</dbReference>
<keyword evidence="1" id="KW-1133">Transmembrane helix</keyword>
<keyword evidence="1" id="KW-0812">Transmembrane</keyword>
<feature type="transmembrane region" description="Helical" evidence="1">
    <location>
        <begin position="373"/>
        <end position="394"/>
    </location>
</feature>
<evidence type="ECO:0000313" key="3">
    <source>
        <dbReference type="EMBL" id="KAJ4394762.1"/>
    </source>
</evidence>
<protein>
    <recommendedName>
        <fullName evidence="2">Acyltransferase 3 domain-containing protein</fullName>
    </recommendedName>
</protein>
<gene>
    <name evidence="3" type="ORF">N0V93_003982</name>
</gene>
<evidence type="ECO:0000313" key="4">
    <source>
        <dbReference type="Proteomes" id="UP001140453"/>
    </source>
</evidence>
<keyword evidence="4" id="KW-1185">Reference proteome</keyword>
<name>A0A9W8Z1H1_9PEZI</name>
<sequence length="432" mass="49634">MERIQWIDGLRGLAAFSVCSNHIIYGEITAPYRSFWDSPAHENRKLIQLPPLRLLFASKGMVPLFMVLGSYTISLGLIKSRQSLGLAALCHRVQSIAIRRFMRLYAPVLLLVSVAQTLYFFDLFSWDFGAMGVLRGREPFQRPISHITYAFRLVMDLMDIVEFQFSQGFSNQIWTIPYEFRGSLVVCLLTLIFSGCKTHLRLSALAAISAHLFWYGHWDLFCFVAGQFLAEAKVASSKKIADRREHGIWQLVLLIAGIYLLCLRSETELPHEYRFLVYLESPYWNKHNPWIDVQYSWHAIASLLVVGAISSSASYQRQLERRIPQYLGRLSFSMYLVHEVVYRLWRNPLRDFFWSQCRDGMYPGTDVAYEDPVPFFVAWIGAGLTLGLVTVLAAEVYHHLLDQRIVALARTLDIWATTGRHDGNTAMGMKLD</sequence>
<dbReference type="PANTHER" id="PTHR23028">
    <property type="entry name" value="ACETYLTRANSFERASE"/>
    <property type="match status" value="1"/>
</dbReference>
<feature type="transmembrane region" description="Helical" evidence="1">
    <location>
        <begin position="60"/>
        <end position="78"/>
    </location>
</feature>
<feature type="transmembrane region" description="Helical" evidence="1">
    <location>
        <begin position="247"/>
        <end position="266"/>
    </location>
</feature>